<comment type="subcellular location">
    <subcellularLocation>
        <location evidence="1">Cell membrane</location>
        <topology evidence="1">Multi-pass membrane protein</topology>
    </subcellularLocation>
</comment>
<keyword evidence="3 6" id="KW-0812">Transmembrane</keyword>
<dbReference type="PANTHER" id="PTHR32309">
    <property type="entry name" value="TYROSINE-PROTEIN KINASE"/>
    <property type="match status" value="1"/>
</dbReference>
<accession>A0A1E3VZ04</accession>
<dbReference type="PANTHER" id="PTHR32309:SF13">
    <property type="entry name" value="FERRIC ENTEROBACTIN TRANSPORT PROTEIN FEPE"/>
    <property type="match status" value="1"/>
</dbReference>
<evidence type="ECO:0000313" key="8">
    <source>
        <dbReference type="EMBL" id="ODR98740.1"/>
    </source>
</evidence>
<dbReference type="STRING" id="1774969.AUC69_09490"/>
<dbReference type="Pfam" id="PF02706">
    <property type="entry name" value="Wzz"/>
    <property type="match status" value="1"/>
</dbReference>
<dbReference type="Proteomes" id="UP000094472">
    <property type="component" value="Unassembled WGS sequence"/>
</dbReference>
<feature type="domain" description="Polysaccharide chain length determinant N-terminal" evidence="7">
    <location>
        <begin position="12"/>
        <end position="107"/>
    </location>
</feature>
<dbReference type="InterPro" id="IPR050445">
    <property type="entry name" value="Bact_polysacc_biosynth/exp"/>
</dbReference>
<evidence type="ECO:0000256" key="6">
    <source>
        <dbReference type="SAM" id="Phobius"/>
    </source>
</evidence>
<organism evidence="8 9">
    <name type="scientific">Methyloceanibacter superfactus</name>
    <dbReference type="NCBI Taxonomy" id="1774969"/>
    <lineage>
        <taxon>Bacteria</taxon>
        <taxon>Pseudomonadati</taxon>
        <taxon>Pseudomonadota</taxon>
        <taxon>Alphaproteobacteria</taxon>
        <taxon>Hyphomicrobiales</taxon>
        <taxon>Hyphomicrobiaceae</taxon>
        <taxon>Methyloceanibacter</taxon>
    </lineage>
</organism>
<evidence type="ECO:0000256" key="4">
    <source>
        <dbReference type="ARBA" id="ARBA00022989"/>
    </source>
</evidence>
<keyword evidence="5 6" id="KW-0472">Membrane</keyword>
<dbReference type="AlphaFoldDB" id="A0A1E3VZ04"/>
<reference evidence="8 9" key="1">
    <citation type="journal article" date="2016" name="Environ. Microbiol.">
        <title>New Methyloceanibacter diversity from North Sea sediments includes methanotroph containing solely the soluble methane monooxygenase.</title>
        <authorList>
            <person name="Vekeman B."/>
            <person name="Kerckhof F.M."/>
            <person name="Cremers G."/>
            <person name="de Vos P."/>
            <person name="Vandamme P."/>
            <person name="Boon N."/>
            <person name="Op den Camp H.J."/>
            <person name="Heylen K."/>
        </authorList>
    </citation>
    <scope>NUCLEOTIDE SEQUENCE [LARGE SCALE GENOMIC DNA]</scope>
    <source>
        <strain evidence="8 9">R-67175</strain>
    </source>
</reference>
<keyword evidence="9" id="KW-1185">Reference proteome</keyword>
<dbReference type="GO" id="GO:0005886">
    <property type="term" value="C:plasma membrane"/>
    <property type="evidence" value="ECO:0007669"/>
    <property type="project" value="UniProtKB-SubCell"/>
</dbReference>
<name>A0A1E3VZ04_9HYPH</name>
<dbReference type="GO" id="GO:0004713">
    <property type="term" value="F:protein tyrosine kinase activity"/>
    <property type="evidence" value="ECO:0007669"/>
    <property type="project" value="TreeGrafter"/>
</dbReference>
<protein>
    <recommendedName>
        <fullName evidence="7">Polysaccharide chain length determinant N-terminal domain-containing protein</fullName>
    </recommendedName>
</protein>
<dbReference type="InterPro" id="IPR003856">
    <property type="entry name" value="LPS_length_determ_N"/>
</dbReference>
<evidence type="ECO:0000256" key="5">
    <source>
        <dbReference type="ARBA" id="ARBA00023136"/>
    </source>
</evidence>
<evidence type="ECO:0000313" key="9">
    <source>
        <dbReference type="Proteomes" id="UP000094472"/>
    </source>
</evidence>
<dbReference type="EMBL" id="LPWF01000020">
    <property type="protein sequence ID" value="ODR98740.1"/>
    <property type="molecule type" value="Genomic_DNA"/>
</dbReference>
<gene>
    <name evidence="8" type="ORF">AUC69_09490</name>
</gene>
<keyword evidence="4 6" id="KW-1133">Transmembrane helix</keyword>
<dbReference type="RefSeq" id="WP_069441378.1">
    <property type="nucleotide sequence ID" value="NZ_LPWF01000020.1"/>
</dbReference>
<evidence type="ECO:0000256" key="1">
    <source>
        <dbReference type="ARBA" id="ARBA00004651"/>
    </source>
</evidence>
<proteinExistence type="predicted"/>
<feature type="transmembrane region" description="Helical" evidence="6">
    <location>
        <begin position="29"/>
        <end position="48"/>
    </location>
</feature>
<comment type="caution">
    <text evidence="8">The sequence shown here is derived from an EMBL/GenBank/DDBJ whole genome shotgun (WGS) entry which is preliminary data.</text>
</comment>
<evidence type="ECO:0000256" key="3">
    <source>
        <dbReference type="ARBA" id="ARBA00022692"/>
    </source>
</evidence>
<sequence>MSKSRRDYAAADDIDLATLGSAVWRAKGWIVGLALLAGFVTFIGLSMVRPLYTSEARILIQNEESVFTRPTGERTMEPRTTLDEQAVQSQVQVLTSRDLILQVVKDLDLANNTAFAKDAGVTLLRRMLTRFGLGRGTPESQEERAANALAEHLDVFQLSKSSVIAIEYTSGDPKLAAQVANKLADVYVGWQRSAKIAQTKDATAWLKDQIEVLRKTVAASEEEAEKFRASEGLYAGSNNVTLTPSSSPSSTAS</sequence>
<dbReference type="OrthoDB" id="7786248at2"/>
<keyword evidence="2" id="KW-1003">Cell membrane</keyword>
<evidence type="ECO:0000259" key="7">
    <source>
        <dbReference type="Pfam" id="PF02706"/>
    </source>
</evidence>
<evidence type="ECO:0000256" key="2">
    <source>
        <dbReference type="ARBA" id="ARBA00022475"/>
    </source>
</evidence>